<dbReference type="OrthoDB" id="1070463at2"/>
<accession>A0A521BKU5</accession>
<sequence>MNNIHHLSKSLLLLPAVILFIAVESHAQLNVTGEFRPRTEYRSGYKILSSSSDDPAFFTSQRSRLNLRYQGSQYIFKLSGQDIRTWGESEQLGDTPNVNMHELWAEIGLSETTALKLGRQELIYDDQRLLGSVNWAQQARSHDALLMKYRNLPAAWTIDLGGAYNQESQQLLGNTYTLSNYKVLAYVWAEKRIGSLEASALGLTDGFEIPSGSVNYRYTYGLQLNYPVDALSLQGSFYVQRGDDAIRSNISAYMTTIKGTYKLNPIVLSAGFDYLSGGNADDENPQRHAFHTLYATNHKFYGSMDYFNDIPRDTRGGGLQDLYAKIGYVMSDQIAADLGYHYFALAGNISDPADSERRLKRGLASELDLSFSYFFSDEITFRLGYSALFENHSLERLQNRPAGGLQHWGWTMLVLSPQIIN</sequence>
<organism evidence="2 3">
    <name type="scientific">Fodinibius sediminis</name>
    <dbReference type="NCBI Taxonomy" id="1214077"/>
    <lineage>
        <taxon>Bacteria</taxon>
        <taxon>Pseudomonadati</taxon>
        <taxon>Balneolota</taxon>
        <taxon>Balneolia</taxon>
        <taxon>Balneolales</taxon>
        <taxon>Balneolaceae</taxon>
        <taxon>Fodinibius</taxon>
    </lineage>
</organism>
<dbReference type="Pfam" id="PF13372">
    <property type="entry name" value="Alginate_exp"/>
    <property type="match status" value="1"/>
</dbReference>
<dbReference type="RefSeq" id="WP_142713420.1">
    <property type="nucleotide sequence ID" value="NZ_FXTH01000003.1"/>
</dbReference>
<evidence type="ECO:0000259" key="1">
    <source>
        <dbReference type="Pfam" id="PF13372"/>
    </source>
</evidence>
<evidence type="ECO:0000313" key="2">
    <source>
        <dbReference type="EMBL" id="SMO47733.1"/>
    </source>
</evidence>
<dbReference type="EMBL" id="FXTH01000003">
    <property type="protein sequence ID" value="SMO47733.1"/>
    <property type="molecule type" value="Genomic_DNA"/>
</dbReference>
<protein>
    <submittedName>
        <fullName evidence="2">Alginate export</fullName>
    </submittedName>
</protein>
<proteinExistence type="predicted"/>
<feature type="domain" description="Alginate export" evidence="1">
    <location>
        <begin position="28"/>
        <end position="389"/>
    </location>
</feature>
<keyword evidence="3" id="KW-1185">Reference proteome</keyword>
<name>A0A521BKU5_9BACT</name>
<dbReference type="SUPFAM" id="SSF56935">
    <property type="entry name" value="Porins"/>
    <property type="match status" value="1"/>
</dbReference>
<gene>
    <name evidence="2" type="ORF">SAMN06265218_103197</name>
</gene>
<dbReference type="AlphaFoldDB" id="A0A521BKU5"/>
<evidence type="ECO:0000313" key="3">
    <source>
        <dbReference type="Proteomes" id="UP000317593"/>
    </source>
</evidence>
<reference evidence="2 3" key="1">
    <citation type="submission" date="2017-05" db="EMBL/GenBank/DDBJ databases">
        <authorList>
            <person name="Varghese N."/>
            <person name="Submissions S."/>
        </authorList>
    </citation>
    <scope>NUCLEOTIDE SEQUENCE [LARGE SCALE GENOMIC DNA]</scope>
    <source>
        <strain evidence="2 3">DSM 21194</strain>
    </source>
</reference>
<dbReference type="Proteomes" id="UP000317593">
    <property type="component" value="Unassembled WGS sequence"/>
</dbReference>
<dbReference type="InterPro" id="IPR025388">
    <property type="entry name" value="Alginate_export_dom"/>
</dbReference>